<dbReference type="HOGENOM" id="CLU_1670898_0_0_1"/>
<dbReference type="Proteomes" id="UP000008068">
    <property type="component" value="Unassembled WGS sequence"/>
</dbReference>
<evidence type="ECO:0000313" key="3">
    <source>
        <dbReference type="Proteomes" id="UP000008068"/>
    </source>
</evidence>
<gene>
    <name evidence="2" type="ORF">CAEBREN_22878</name>
</gene>
<dbReference type="AlphaFoldDB" id="G0MBI7"/>
<organism evidence="3">
    <name type="scientific">Caenorhabditis brenneri</name>
    <name type="common">Nematode worm</name>
    <dbReference type="NCBI Taxonomy" id="135651"/>
    <lineage>
        <taxon>Eukaryota</taxon>
        <taxon>Metazoa</taxon>
        <taxon>Ecdysozoa</taxon>
        <taxon>Nematoda</taxon>
        <taxon>Chromadorea</taxon>
        <taxon>Rhabditida</taxon>
        <taxon>Rhabditina</taxon>
        <taxon>Rhabditomorpha</taxon>
        <taxon>Rhabditoidea</taxon>
        <taxon>Rhabditidae</taxon>
        <taxon>Peloderinae</taxon>
        <taxon>Caenorhabditis</taxon>
    </lineage>
</organism>
<evidence type="ECO:0000256" key="1">
    <source>
        <dbReference type="SAM" id="MobiDB-lite"/>
    </source>
</evidence>
<dbReference type="InterPro" id="IPR016197">
    <property type="entry name" value="Chromo-like_dom_sf"/>
</dbReference>
<accession>G0MBI7</accession>
<protein>
    <recommendedName>
        <fullName evidence="4">Chromo domain-containing protein</fullName>
    </recommendedName>
</protein>
<sequence>MAANVDPNEEHEVEKVERSGTIDGRLYFSVKWVNPLDPNMKSTLVWADEMPNAQEAIADYCKKVGVANTQELTAQILSGEFRRRQEEKAAAIKKKKAAKRKLQEQTNGIGNKSKKTNDSKHKTEANMPTIFPSGAPATSSFAGPSSSSSDVPSTSHFT</sequence>
<feature type="compositionally biased region" description="Basic and acidic residues" evidence="1">
    <location>
        <begin position="115"/>
        <end position="124"/>
    </location>
</feature>
<proteinExistence type="predicted"/>
<evidence type="ECO:0000313" key="2">
    <source>
        <dbReference type="EMBL" id="EGT40359.1"/>
    </source>
</evidence>
<dbReference type="EMBL" id="GL379788">
    <property type="protein sequence ID" value="EGT40359.1"/>
    <property type="molecule type" value="Genomic_DNA"/>
</dbReference>
<feature type="compositionally biased region" description="Basic residues" evidence="1">
    <location>
        <begin position="91"/>
        <end position="100"/>
    </location>
</feature>
<evidence type="ECO:0008006" key="4">
    <source>
        <dbReference type="Google" id="ProtNLM"/>
    </source>
</evidence>
<feature type="region of interest" description="Disordered" evidence="1">
    <location>
        <begin position="88"/>
        <end position="158"/>
    </location>
</feature>
<reference evidence="3" key="1">
    <citation type="submission" date="2011-07" db="EMBL/GenBank/DDBJ databases">
        <authorList>
            <consortium name="Caenorhabditis brenneri Sequencing and Analysis Consortium"/>
            <person name="Wilson R.K."/>
        </authorList>
    </citation>
    <scope>NUCLEOTIDE SEQUENCE [LARGE SCALE GENOMIC DNA]</scope>
    <source>
        <strain evidence="3">PB2801</strain>
    </source>
</reference>
<name>G0MBI7_CAEBE</name>
<feature type="compositionally biased region" description="Low complexity" evidence="1">
    <location>
        <begin position="131"/>
        <end position="158"/>
    </location>
</feature>
<dbReference type="SUPFAM" id="SSF54160">
    <property type="entry name" value="Chromo domain-like"/>
    <property type="match status" value="1"/>
</dbReference>
<keyword evidence="3" id="KW-1185">Reference proteome</keyword>
<dbReference type="InParanoid" id="G0MBI7"/>